<accession>B3XM66</accession>
<protein>
    <submittedName>
        <fullName evidence="1">Uncharacterized protein</fullName>
    </submittedName>
</protein>
<evidence type="ECO:0000313" key="2">
    <source>
        <dbReference type="Proteomes" id="UP000003853"/>
    </source>
</evidence>
<evidence type="ECO:0000313" key="1">
    <source>
        <dbReference type="EMBL" id="EDX42470.1"/>
    </source>
</evidence>
<sequence length="113" mass="13133">MLNRLKQANILFGRFMPTDLEALTPKEYENMAIGAQQRILNQSKRDYAMSKATVPVAFIDTNDNDKQIVDDINKRQEILDNIDNPVYQRKKLLESKRNERAASVFDKFLKKGE</sequence>
<proteinExistence type="predicted"/>
<dbReference type="RefSeq" id="WP_003663902.1">
    <property type="nucleotide sequence ID" value="NZ_AAPZ02000001.1"/>
</dbReference>
<comment type="caution">
    <text evidence="1">The sequence shown here is derived from an EMBL/GenBank/DDBJ whole genome shotgun (WGS) entry which is preliminary data.</text>
</comment>
<reference evidence="2" key="1">
    <citation type="submission" date="2008-06" db="EMBL/GenBank/DDBJ databases">
        <title>Permanent draft sequence of Lactobacillus reuteri 100-23.</title>
        <authorList>
            <consortium name="US DOE Joint Genome Institute"/>
            <person name="Copeland A."/>
            <person name="Lucas S."/>
            <person name="Lapidus A."/>
            <person name="Barry K."/>
            <person name="Detter J.C."/>
            <person name="Glavina del Rio T."/>
            <person name="Hammon N."/>
            <person name="Israni S."/>
            <person name="Dalin E."/>
            <person name="Tice H."/>
            <person name="Pitluck S."/>
            <person name="Sun H."/>
            <person name="Schmutz J."/>
            <person name="Larimer F."/>
            <person name="Land M."/>
            <person name="Hauser L."/>
            <person name="Walter J."/>
            <person name="Heng N.C.K."/>
            <person name="Tannock G.W."/>
            <person name="Richardson P."/>
        </authorList>
    </citation>
    <scope>NUCLEOTIDE SEQUENCE [LARGE SCALE GENOMIC DNA]</scope>
    <source>
        <strain evidence="2">DSM 17509 / CIP 109821 / 100-23</strain>
    </source>
</reference>
<name>B3XM66_LIMR1</name>
<organism evidence="1 2">
    <name type="scientific">Limosilactobacillus reuteri subsp. rodentium (strain DSM 17509 / CIP 109821 / 100-23)</name>
    <name type="common">Lactobacillus reuteri</name>
    <dbReference type="NCBI Taxonomy" id="349123"/>
    <lineage>
        <taxon>Bacteria</taxon>
        <taxon>Bacillati</taxon>
        <taxon>Bacillota</taxon>
        <taxon>Bacilli</taxon>
        <taxon>Lactobacillales</taxon>
        <taxon>Lactobacillaceae</taxon>
        <taxon>Limosilactobacillus</taxon>
    </lineage>
</organism>
<dbReference type="Proteomes" id="UP000003853">
    <property type="component" value="Unassembled WGS sequence"/>
</dbReference>
<dbReference type="AlphaFoldDB" id="B3XM66"/>
<dbReference type="PATRIC" id="fig|349123.13.peg.994"/>
<dbReference type="EMBL" id="AAPZ02000001">
    <property type="protein sequence ID" value="EDX42470.1"/>
    <property type="molecule type" value="Genomic_DNA"/>
</dbReference>
<dbReference type="eggNOG" id="ENOG5032PDD">
    <property type="taxonomic scope" value="Bacteria"/>
</dbReference>
<gene>
    <name evidence="1" type="ORF">Lreu23DRAFT_3986</name>
</gene>